<protein>
    <submittedName>
        <fullName evidence="1">Uncharacterized protein</fullName>
    </submittedName>
</protein>
<comment type="caution">
    <text evidence="1">The sequence shown here is derived from an EMBL/GenBank/DDBJ whole genome shotgun (WGS) entry which is preliminary data.</text>
</comment>
<name>A0A0F8Y1X4_9ZZZZ</name>
<sequence>MADADLYPILMKNTERISFGANPMNIVVPRKGEVVVKTKKLLVTYGGEKQEPINCQSVTMKLEGDNIILDIVLVEKEEQSQPSTEDMPQVEAVVPAAVTDKFMLQGDDLESFELLSDFRRDENQGQKAENDKSETYMLESGTFDIQDLSSVQSAMLDIVEKEKQFIEQGYKVFKANTPRFDYENDNNFKLTESVVLMKQATKPITEMVDENK</sequence>
<accession>A0A0F8Y1X4</accession>
<organism evidence="1">
    <name type="scientific">marine sediment metagenome</name>
    <dbReference type="NCBI Taxonomy" id="412755"/>
    <lineage>
        <taxon>unclassified sequences</taxon>
        <taxon>metagenomes</taxon>
        <taxon>ecological metagenomes</taxon>
    </lineage>
</organism>
<dbReference type="EMBL" id="LAZR01069182">
    <property type="protein sequence ID" value="KKK48209.1"/>
    <property type="molecule type" value="Genomic_DNA"/>
</dbReference>
<gene>
    <name evidence="1" type="ORF">LCGC14_3147450</name>
</gene>
<dbReference type="AlphaFoldDB" id="A0A0F8Y1X4"/>
<proteinExistence type="predicted"/>
<evidence type="ECO:0000313" key="1">
    <source>
        <dbReference type="EMBL" id="KKK48209.1"/>
    </source>
</evidence>
<reference evidence="1" key="1">
    <citation type="journal article" date="2015" name="Nature">
        <title>Complex archaea that bridge the gap between prokaryotes and eukaryotes.</title>
        <authorList>
            <person name="Spang A."/>
            <person name="Saw J.H."/>
            <person name="Jorgensen S.L."/>
            <person name="Zaremba-Niedzwiedzka K."/>
            <person name="Martijn J."/>
            <person name="Lind A.E."/>
            <person name="van Eijk R."/>
            <person name="Schleper C."/>
            <person name="Guy L."/>
            <person name="Ettema T.J."/>
        </authorList>
    </citation>
    <scope>NUCLEOTIDE SEQUENCE</scope>
</reference>